<keyword evidence="2" id="KW-0677">Repeat</keyword>
<keyword evidence="6" id="KW-1185">Reference proteome</keyword>
<organism evidence="5 6">
    <name type="scientific">Acidiferrimicrobium australe</name>
    <dbReference type="NCBI Taxonomy" id="2664430"/>
    <lineage>
        <taxon>Bacteria</taxon>
        <taxon>Bacillati</taxon>
        <taxon>Actinomycetota</taxon>
        <taxon>Acidimicrobiia</taxon>
        <taxon>Acidimicrobiales</taxon>
        <taxon>Acidimicrobiaceae</taxon>
        <taxon>Acidiferrimicrobium</taxon>
    </lineage>
</organism>
<accession>A0ABW9QT59</accession>
<comment type="caution">
    <text evidence="5">The sequence shown here is derived from an EMBL/GenBank/DDBJ whole genome shotgun (WGS) entry which is preliminary data.</text>
</comment>
<dbReference type="Pfam" id="PF01380">
    <property type="entry name" value="SIS"/>
    <property type="match status" value="1"/>
</dbReference>
<protein>
    <submittedName>
        <fullName evidence="5">SIS domain-containing protein</fullName>
    </submittedName>
</protein>
<dbReference type="CDD" id="cd05008">
    <property type="entry name" value="SIS_GlmS_GlmD_1"/>
    <property type="match status" value="1"/>
</dbReference>
<dbReference type="InterPro" id="IPR011611">
    <property type="entry name" value="PfkB_dom"/>
</dbReference>
<dbReference type="Gene3D" id="3.40.50.10490">
    <property type="entry name" value="Glucose-6-phosphate isomerase like protein, domain 1"/>
    <property type="match status" value="2"/>
</dbReference>
<evidence type="ECO:0000313" key="6">
    <source>
        <dbReference type="Proteomes" id="UP000437736"/>
    </source>
</evidence>
<dbReference type="Gene3D" id="3.40.1190.20">
    <property type="match status" value="1"/>
</dbReference>
<gene>
    <name evidence="5" type="ORF">GHK86_09875</name>
</gene>
<evidence type="ECO:0000256" key="3">
    <source>
        <dbReference type="ARBA" id="ARBA00022777"/>
    </source>
</evidence>
<feature type="domain" description="SIS" evidence="4">
    <location>
        <begin position="354"/>
        <end position="496"/>
    </location>
</feature>
<dbReference type="InterPro" id="IPR029056">
    <property type="entry name" value="Ribokinase-like"/>
</dbReference>
<name>A0ABW9QT59_9ACTN</name>
<dbReference type="PROSITE" id="PS51464">
    <property type="entry name" value="SIS"/>
    <property type="match status" value="2"/>
</dbReference>
<dbReference type="EMBL" id="WJHE01000459">
    <property type="protein sequence ID" value="MST33025.1"/>
    <property type="molecule type" value="Genomic_DNA"/>
</dbReference>
<proteinExistence type="predicted"/>
<dbReference type="SUPFAM" id="SSF53697">
    <property type="entry name" value="SIS domain"/>
    <property type="match status" value="1"/>
</dbReference>
<feature type="domain" description="SIS" evidence="4">
    <location>
        <begin position="526"/>
        <end position="665"/>
    </location>
</feature>
<evidence type="ECO:0000259" key="4">
    <source>
        <dbReference type="PROSITE" id="PS51464"/>
    </source>
</evidence>
<dbReference type="PANTHER" id="PTHR10584">
    <property type="entry name" value="SUGAR KINASE"/>
    <property type="match status" value="1"/>
</dbReference>
<keyword evidence="1" id="KW-0808">Transferase</keyword>
<dbReference type="Proteomes" id="UP000437736">
    <property type="component" value="Unassembled WGS sequence"/>
</dbReference>
<dbReference type="Pfam" id="PF00294">
    <property type="entry name" value="PfkB"/>
    <property type="match status" value="1"/>
</dbReference>
<evidence type="ECO:0000256" key="2">
    <source>
        <dbReference type="ARBA" id="ARBA00022737"/>
    </source>
</evidence>
<evidence type="ECO:0000256" key="1">
    <source>
        <dbReference type="ARBA" id="ARBA00022679"/>
    </source>
</evidence>
<reference evidence="5 6" key="1">
    <citation type="submission" date="2019-11" db="EMBL/GenBank/DDBJ databases">
        <title>Acidiferrimicrobium australis gen. nov., sp. nov., an acidophilic and obligately heterotrophic, member of the Actinobacteria that catalyses dissimilatory oxido- reduction of iron isolated from metal-rich acidic water in Chile.</title>
        <authorList>
            <person name="Gonzalez D."/>
            <person name="Huber K."/>
            <person name="Hedrich S."/>
            <person name="Rojas-Villalobos C."/>
            <person name="Quatrini R."/>
            <person name="Dinamarca M.A."/>
            <person name="Schwarz A."/>
            <person name="Canales C."/>
            <person name="Nancucheo I."/>
        </authorList>
    </citation>
    <scope>NUCLEOTIDE SEQUENCE [LARGE SCALE GENOMIC DNA]</scope>
    <source>
        <strain evidence="5 6">USS-CCA1</strain>
    </source>
</reference>
<dbReference type="PANTHER" id="PTHR10584:SF166">
    <property type="entry name" value="RIBOKINASE"/>
    <property type="match status" value="1"/>
</dbReference>
<keyword evidence="3" id="KW-0418">Kinase</keyword>
<sequence length="686" mass="72169">MTAANQASSVQVLVIGNLTIDDVVHPNGETTMASPGGNTIYSATAASIWGVGVGLVARVGADFPGEALARLEGAGLDTGGLRPVEGPTVRNWVIYEEDGRRSWVYRTPPGRRIEVAPSPEDIPGAWLAQREPLVVVHVAAMPLPAATRIIEYVRAGGRRAIVTLDTHEDWTAPREEVVRLARQVDVFVPSHTELADIVGYDDPRRACDELLAEGVPAVVVKQGPRGAVVAVPGGAATAVDPPEVPVVDATGAGDAFCGGLAAGLALGEGLVAAVRRASATAGAALGTSGSLGLLRRRSVAEQLLRGYEQGTVARISTYTAPDQSDDSDVMEREITTIPAVIRDRLGLAGQAAATVERLRDAGIGNLVLVGCGDSSFACEAAALALNRYSAIRTRAEHALDFARYGVRYHPEGTAVVVVSFSGKTGRTIEAAHQARAFGHLVIALTGATESPLAEAADVVLSAEIPTFGFSPGTSTYTAMLVTLLTLARDLGDRGGDGERRFGDELLRLPELAEATLRLCDEPSRRVADRLVGARMITFLGGGPNEASAKFGAAKLFEGAQQIALTTNVEEWAHEQYFITRPNEPVILVAPSGASADRAAEILAELTYIGALPVVISDRTPTLPAMHLPLAEGLGEALTPVLASIPLSQIGLHLMRLNGRRSYNFPDEDAAREHYETIHRVTLGDPA</sequence>
<dbReference type="InterPro" id="IPR001347">
    <property type="entry name" value="SIS_dom"/>
</dbReference>
<dbReference type="InterPro" id="IPR035466">
    <property type="entry name" value="GlmS/AgaS_SIS"/>
</dbReference>
<evidence type="ECO:0000313" key="5">
    <source>
        <dbReference type="EMBL" id="MST33025.1"/>
    </source>
</evidence>
<dbReference type="InterPro" id="IPR046348">
    <property type="entry name" value="SIS_dom_sf"/>
</dbReference>
<dbReference type="SUPFAM" id="SSF53613">
    <property type="entry name" value="Ribokinase-like"/>
    <property type="match status" value="1"/>
</dbReference>